<accession>A0ABP1QN38</accession>
<evidence type="ECO:0000313" key="9">
    <source>
        <dbReference type="Proteomes" id="UP001642540"/>
    </source>
</evidence>
<proteinExistence type="predicted"/>
<dbReference type="InterPro" id="IPR018114">
    <property type="entry name" value="TRYPSIN_HIS"/>
</dbReference>
<dbReference type="EC" id="3.4.21.10" evidence="2"/>
<dbReference type="SMART" id="SM00020">
    <property type="entry name" value="Tryp_SPc"/>
    <property type="match status" value="1"/>
</dbReference>
<dbReference type="InterPro" id="IPR001254">
    <property type="entry name" value="Trypsin_dom"/>
</dbReference>
<evidence type="ECO:0000256" key="5">
    <source>
        <dbReference type="RuleBase" id="RU363034"/>
    </source>
</evidence>
<dbReference type="InterPro" id="IPR043504">
    <property type="entry name" value="Peptidase_S1_PA_chymotrypsin"/>
</dbReference>
<keyword evidence="5" id="KW-0645">Protease</keyword>
<dbReference type="Gene3D" id="2.40.10.10">
    <property type="entry name" value="Trypsin-like serine proteases"/>
    <property type="match status" value="1"/>
</dbReference>
<comment type="catalytic activity">
    <reaction evidence="1">
        <text>Preferential cleavage: Arg-|-Xaa, Lys-|-Xaa.</text>
        <dbReference type="EC" id="3.4.21.10"/>
    </reaction>
</comment>
<feature type="signal peptide" evidence="6">
    <location>
        <begin position="1"/>
        <end position="28"/>
    </location>
</feature>
<dbReference type="PANTHER" id="PTHR24252:SF8">
    <property type="entry name" value="ACROSIN"/>
    <property type="match status" value="1"/>
</dbReference>
<keyword evidence="4" id="KW-1015">Disulfide bond</keyword>
<protein>
    <recommendedName>
        <fullName evidence="3">Acrosin</fullName>
        <ecNumber evidence="2">3.4.21.10</ecNumber>
    </recommendedName>
</protein>
<reference evidence="8 9" key="1">
    <citation type="submission" date="2024-08" db="EMBL/GenBank/DDBJ databases">
        <authorList>
            <person name="Cucini C."/>
            <person name="Frati F."/>
        </authorList>
    </citation>
    <scope>NUCLEOTIDE SEQUENCE [LARGE SCALE GENOMIC DNA]</scope>
</reference>
<organism evidence="8 9">
    <name type="scientific">Orchesella dallaii</name>
    <dbReference type="NCBI Taxonomy" id="48710"/>
    <lineage>
        <taxon>Eukaryota</taxon>
        <taxon>Metazoa</taxon>
        <taxon>Ecdysozoa</taxon>
        <taxon>Arthropoda</taxon>
        <taxon>Hexapoda</taxon>
        <taxon>Collembola</taxon>
        <taxon>Entomobryomorpha</taxon>
        <taxon>Entomobryoidea</taxon>
        <taxon>Orchesellidae</taxon>
        <taxon>Orchesellinae</taxon>
        <taxon>Orchesella</taxon>
    </lineage>
</organism>
<dbReference type="InterPro" id="IPR033116">
    <property type="entry name" value="TRYPSIN_SER"/>
</dbReference>
<evidence type="ECO:0000256" key="2">
    <source>
        <dbReference type="ARBA" id="ARBA00012050"/>
    </source>
</evidence>
<dbReference type="InterPro" id="IPR009003">
    <property type="entry name" value="Peptidase_S1_PA"/>
</dbReference>
<comment type="caution">
    <text evidence="8">The sequence shown here is derived from an EMBL/GenBank/DDBJ whole genome shotgun (WGS) entry which is preliminary data.</text>
</comment>
<name>A0ABP1QN38_9HEXA</name>
<dbReference type="InterPro" id="IPR001314">
    <property type="entry name" value="Peptidase_S1A"/>
</dbReference>
<evidence type="ECO:0000256" key="4">
    <source>
        <dbReference type="ARBA" id="ARBA00023157"/>
    </source>
</evidence>
<evidence type="ECO:0000256" key="6">
    <source>
        <dbReference type="SAM" id="SignalP"/>
    </source>
</evidence>
<evidence type="ECO:0000313" key="8">
    <source>
        <dbReference type="EMBL" id="CAL8109393.1"/>
    </source>
</evidence>
<dbReference type="EMBL" id="CAXLJM020000041">
    <property type="protein sequence ID" value="CAL8109393.1"/>
    <property type="molecule type" value="Genomic_DNA"/>
</dbReference>
<dbReference type="PROSITE" id="PS50240">
    <property type="entry name" value="TRYPSIN_DOM"/>
    <property type="match status" value="1"/>
</dbReference>
<dbReference type="PROSITE" id="PS00134">
    <property type="entry name" value="TRYPSIN_HIS"/>
    <property type="match status" value="1"/>
</dbReference>
<dbReference type="PANTHER" id="PTHR24252">
    <property type="entry name" value="ACROSIN-RELATED"/>
    <property type="match status" value="1"/>
</dbReference>
<feature type="domain" description="Peptidase S1" evidence="7">
    <location>
        <begin position="42"/>
        <end position="290"/>
    </location>
</feature>
<evidence type="ECO:0000259" key="7">
    <source>
        <dbReference type="PROSITE" id="PS50240"/>
    </source>
</evidence>
<dbReference type="PROSITE" id="PS51257">
    <property type="entry name" value="PROKAR_LIPOPROTEIN"/>
    <property type="match status" value="1"/>
</dbReference>
<dbReference type="Pfam" id="PF00089">
    <property type="entry name" value="Trypsin"/>
    <property type="match status" value="1"/>
</dbReference>
<dbReference type="PROSITE" id="PS00135">
    <property type="entry name" value="TRYPSIN_SER"/>
    <property type="match status" value="1"/>
</dbReference>
<dbReference type="PRINTS" id="PR00722">
    <property type="entry name" value="CHYMOTRYPSIN"/>
</dbReference>
<dbReference type="SUPFAM" id="SSF50494">
    <property type="entry name" value="Trypsin-like serine proteases"/>
    <property type="match status" value="1"/>
</dbReference>
<keyword evidence="6" id="KW-0732">Signal</keyword>
<keyword evidence="5" id="KW-0378">Hydrolase</keyword>
<sequence>MGLLRVSYQHFSCLILIITSTFLSCGSGMTIEIKISPPTGKIVHGTNAIHGSIPYLVSIQTVHQQLAFCGGAILDRMTILTAAHCFTDRPSDCLEDSKDCYKIVAGEHDLKHYEGSEQTVVFSMSNVVVHEHYDRFHYDNDIALIRLKTPLNLSGYVEPIALIDPDIGHTDRAVIAGWGKNESNSKHDVEILQRTEVQIFSNQHCHNQWGDDYHAETMICAGAPSDSSQELVTDACQGDSGGPLMARSNTGHKRYLVGIISWGYDCGFREYPGLYTKVEAYLKWIERNRQG</sequence>
<dbReference type="CDD" id="cd00190">
    <property type="entry name" value="Tryp_SPc"/>
    <property type="match status" value="1"/>
</dbReference>
<feature type="chain" id="PRO_5047435699" description="Acrosin" evidence="6">
    <location>
        <begin position="29"/>
        <end position="291"/>
    </location>
</feature>
<keyword evidence="5" id="KW-0720">Serine protease</keyword>
<keyword evidence="9" id="KW-1185">Reference proteome</keyword>
<dbReference type="Proteomes" id="UP001642540">
    <property type="component" value="Unassembled WGS sequence"/>
</dbReference>
<evidence type="ECO:0000256" key="3">
    <source>
        <dbReference type="ARBA" id="ARBA00017161"/>
    </source>
</evidence>
<evidence type="ECO:0000256" key="1">
    <source>
        <dbReference type="ARBA" id="ARBA00001656"/>
    </source>
</evidence>
<gene>
    <name evidence="8" type="ORF">ODALV1_LOCUS13322</name>
</gene>